<dbReference type="Pfam" id="PF00892">
    <property type="entry name" value="EamA"/>
    <property type="match status" value="2"/>
</dbReference>
<feature type="transmembrane region" description="Helical" evidence="5">
    <location>
        <begin position="248"/>
        <end position="267"/>
    </location>
</feature>
<comment type="caution">
    <text evidence="7">The sequence shown here is derived from an EMBL/GenBank/DDBJ whole genome shotgun (WGS) entry which is preliminary data.</text>
</comment>
<evidence type="ECO:0000313" key="7">
    <source>
        <dbReference type="EMBL" id="NEX62088.1"/>
    </source>
</evidence>
<name>A0A6B3SNM1_9BURK</name>
<dbReference type="InterPro" id="IPR037185">
    <property type="entry name" value="EmrE-like"/>
</dbReference>
<evidence type="ECO:0000256" key="3">
    <source>
        <dbReference type="ARBA" id="ARBA00022989"/>
    </source>
</evidence>
<dbReference type="AlphaFoldDB" id="A0A6B3SNM1"/>
<evidence type="ECO:0000256" key="5">
    <source>
        <dbReference type="SAM" id="Phobius"/>
    </source>
</evidence>
<keyword evidence="4 5" id="KW-0472">Membrane</keyword>
<dbReference type="PANTHER" id="PTHR32322">
    <property type="entry name" value="INNER MEMBRANE TRANSPORTER"/>
    <property type="match status" value="1"/>
</dbReference>
<dbReference type="SUPFAM" id="SSF103481">
    <property type="entry name" value="Multidrug resistance efflux transporter EmrE"/>
    <property type="match status" value="2"/>
</dbReference>
<dbReference type="Proteomes" id="UP000482155">
    <property type="component" value="Unassembled WGS sequence"/>
</dbReference>
<organism evidence="7 8">
    <name type="scientific">Noviherbaspirillum galbum</name>
    <dbReference type="NCBI Taxonomy" id="2709383"/>
    <lineage>
        <taxon>Bacteria</taxon>
        <taxon>Pseudomonadati</taxon>
        <taxon>Pseudomonadota</taxon>
        <taxon>Betaproteobacteria</taxon>
        <taxon>Burkholderiales</taxon>
        <taxon>Oxalobacteraceae</taxon>
        <taxon>Noviherbaspirillum</taxon>
    </lineage>
</organism>
<keyword evidence="3 5" id="KW-1133">Transmembrane helix</keyword>
<feature type="transmembrane region" description="Helical" evidence="5">
    <location>
        <begin position="179"/>
        <end position="197"/>
    </location>
</feature>
<evidence type="ECO:0000313" key="8">
    <source>
        <dbReference type="Proteomes" id="UP000482155"/>
    </source>
</evidence>
<dbReference type="InterPro" id="IPR000620">
    <property type="entry name" value="EamA_dom"/>
</dbReference>
<feature type="transmembrane region" description="Helical" evidence="5">
    <location>
        <begin position="33"/>
        <end position="53"/>
    </location>
</feature>
<feature type="transmembrane region" description="Helical" evidence="5">
    <location>
        <begin position="60"/>
        <end position="80"/>
    </location>
</feature>
<feature type="transmembrane region" description="Helical" evidence="5">
    <location>
        <begin position="116"/>
        <end position="136"/>
    </location>
</feature>
<feature type="transmembrane region" description="Helical" evidence="5">
    <location>
        <begin position="217"/>
        <end position="236"/>
    </location>
</feature>
<feature type="transmembrane region" description="Helical" evidence="5">
    <location>
        <begin position="7"/>
        <end position="27"/>
    </location>
</feature>
<dbReference type="InterPro" id="IPR050638">
    <property type="entry name" value="AA-Vitamin_Transporters"/>
</dbReference>
<gene>
    <name evidence="7" type="ORF">G3574_13445</name>
</gene>
<feature type="transmembrane region" description="Helical" evidence="5">
    <location>
        <begin position="273"/>
        <end position="292"/>
    </location>
</feature>
<evidence type="ECO:0000256" key="1">
    <source>
        <dbReference type="ARBA" id="ARBA00004141"/>
    </source>
</evidence>
<feature type="transmembrane region" description="Helical" evidence="5">
    <location>
        <begin position="86"/>
        <end position="109"/>
    </location>
</feature>
<accession>A0A6B3SNM1</accession>
<evidence type="ECO:0000256" key="2">
    <source>
        <dbReference type="ARBA" id="ARBA00022692"/>
    </source>
</evidence>
<dbReference type="GO" id="GO:0016020">
    <property type="term" value="C:membrane"/>
    <property type="evidence" value="ECO:0007669"/>
    <property type="project" value="UniProtKB-SubCell"/>
</dbReference>
<keyword evidence="2 5" id="KW-0812">Transmembrane</keyword>
<reference evidence="7 8" key="1">
    <citation type="submission" date="2020-02" db="EMBL/GenBank/DDBJ databases">
        <authorList>
            <person name="Kim M.K."/>
        </authorList>
    </citation>
    <scope>NUCLEOTIDE SEQUENCE [LARGE SCALE GENOMIC DNA]</scope>
    <source>
        <strain evidence="7 8">17J57-3</strain>
    </source>
</reference>
<proteinExistence type="predicted"/>
<feature type="domain" description="EamA" evidence="6">
    <location>
        <begin position="148"/>
        <end position="289"/>
    </location>
</feature>
<comment type="subcellular location">
    <subcellularLocation>
        <location evidence="1">Membrane</location>
        <topology evidence="1">Multi-pass membrane protein</topology>
    </subcellularLocation>
</comment>
<feature type="transmembrane region" description="Helical" evidence="5">
    <location>
        <begin position="148"/>
        <end position="167"/>
    </location>
</feature>
<evidence type="ECO:0000259" key="6">
    <source>
        <dbReference type="Pfam" id="PF00892"/>
    </source>
</evidence>
<keyword evidence="8" id="KW-1185">Reference proteome</keyword>
<feature type="domain" description="EamA" evidence="6">
    <location>
        <begin position="7"/>
        <end position="128"/>
    </location>
</feature>
<protein>
    <submittedName>
        <fullName evidence="7">EamA family transporter</fullName>
    </submittedName>
</protein>
<dbReference type="PANTHER" id="PTHR32322:SF9">
    <property type="entry name" value="AMINO-ACID METABOLITE EFFLUX PUMP-RELATED"/>
    <property type="match status" value="1"/>
</dbReference>
<dbReference type="EMBL" id="JAAIVB010000045">
    <property type="protein sequence ID" value="NEX62088.1"/>
    <property type="molecule type" value="Genomic_DNA"/>
</dbReference>
<evidence type="ECO:0000256" key="4">
    <source>
        <dbReference type="ARBA" id="ARBA00023136"/>
    </source>
</evidence>
<sequence>MNGRDFLAIAAIVFIWGTNFVAMKIGLRSFTPFQLGVLRYVFAALPLLFVVPMPKVNWKWILLYGLFQGVGQFGLLFVSLKVGMTASLASVLMQTQMFFTALLSFLLLAQRPTLPLFLGMALAAVGLCSFGMNYLIPEANGTGATTVIGFILCLGAASMWAASNIIVRFAQQESPDFNVLSFLVWCSVVPILPFTVLSLLADPPATHLQWLRASWESWLSVAYLGWIATVAAYSMWTGLIKRHGANKVAPFSLGVPVIGLSSGVLLLGEHISAWQWIGIVFTVLALASVTLGPKLFTSRQR</sequence>